<dbReference type="PANTHER" id="PTHR30613:SF1">
    <property type="entry name" value="DUF1479 DOMAIN PROTEIN (AFU_ORTHOLOGUE AFUA_5G09280)"/>
    <property type="match status" value="1"/>
</dbReference>
<dbReference type="PANTHER" id="PTHR30613">
    <property type="entry name" value="UNCHARACTERIZED PROTEIN YBIU-RELATED"/>
    <property type="match status" value="1"/>
</dbReference>
<feature type="chain" id="PRO_5040940174" evidence="2">
    <location>
        <begin position="19"/>
        <end position="383"/>
    </location>
</feature>
<accession>A0A9W8RQY1</accession>
<name>A0A9W8RQY1_9HYPO</name>
<protein>
    <submittedName>
        <fullName evidence="3">Uncharacterized protein</fullName>
    </submittedName>
</protein>
<evidence type="ECO:0000256" key="2">
    <source>
        <dbReference type="SAM" id="SignalP"/>
    </source>
</evidence>
<sequence>MYKPSVFILLTLGKYASASSSPNETELVEQLFLDYTVHDVVNNAIGMPVIEPWASEYVSALQEKRYGDAVWARYHILGEVRNGVVETTNQTVLESITEDAMGYKANAPEQYAEAVSFYAKSSGKDTHNDVLNVISRVNHQQVSALQERVTYSIGCSGDHLAYQSSCLRVLDDMPTPKTQIGNIRRVAVYNSCHLRVGPYTSAPDLTYYTAHAVARLIEEQCSRVPACCNSVKVSGSSPRNSGHPRLSLKRSQRQFANAQAANRDERDISSVFHSFSGGPDKTLPQTSADVKRSLINRSAGRHVLQASWKRLLKQLRSEAEIIKAQGTVIIAEIDLYDIGRPSAELDQAFRKRGVAVIRQVVPEKEARNYKTEVEKYITANPST</sequence>
<evidence type="ECO:0000313" key="3">
    <source>
        <dbReference type="EMBL" id="KAJ4251073.1"/>
    </source>
</evidence>
<evidence type="ECO:0000313" key="4">
    <source>
        <dbReference type="Proteomes" id="UP001152049"/>
    </source>
</evidence>
<reference evidence="3" key="1">
    <citation type="submission" date="2022-09" db="EMBL/GenBank/DDBJ databases">
        <title>Fusarium specimens isolated from Avocado Roots.</title>
        <authorList>
            <person name="Stajich J."/>
            <person name="Roper C."/>
            <person name="Heimlech-Rivalta G."/>
        </authorList>
    </citation>
    <scope>NUCLEOTIDE SEQUENCE</scope>
    <source>
        <strain evidence="3">CF00136</strain>
    </source>
</reference>
<gene>
    <name evidence="3" type="ORF">NW762_011724</name>
</gene>
<dbReference type="SUPFAM" id="SSF51197">
    <property type="entry name" value="Clavaminate synthase-like"/>
    <property type="match status" value="1"/>
</dbReference>
<dbReference type="InterPro" id="IPR010856">
    <property type="entry name" value="Gig2-like"/>
</dbReference>
<keyword evidence="4" id="KW-1185">Reference proteome</keyword>
<dbReference type="EMBL" id="JAOQAZ010000029">
    <property type="protein sequence ID" value="KAJ4251073.1"/>
    <property type="molecule type" value="Genomic_DNA"/>
</dbReference>
<evidence type="ECO:0000256" key="1">
    <source>
        <dbReference type="SAM" id="MobiDB-lite"/>
    </source>
</evidence>
<keyword evidence="2" id="KW-0732">Signal</keyword>
<feature type="region of interest" description="Disordered" evidence="1">
    <location>
        <begin position="233"/>
        <end position="260"/>
    </location>
</feature>
<dbReference type="AlphaFoldDB" id="A0A9W8RQY1"/>
<dbReference type="OrthoDB" id="5100247at2759"/>
<proteinExistence type="predicted"/>
<organism evidence="3 4">
    <name type="scientific">Fusarium torreyae</name>
    <dbReference type="NCBI Taxonomy" id="1237075"/>
    <lineage>
        <taxon>Eukaryota</taxon>
        <taxon>Fungi</taxon>
        <taxon>Dikarya</taxon>
        <taxon>Ascomycota</taxon>
        <taxon>Pezizomycotina</taxon>
        <taxon>Sordariomycetes</taxon>
        <taxon>Hypocreomycetidae</taxon>
        <taxon>Hypocreales</taxon>
        <taxon>Nectriaceae</taxon>
        <taxon>Fusarium</taxon>
    </lineage>
</organism>
<dbReference type="Proteomes" id="UP001152049">
    <property type="component" value="Unassembled WGS sequence"/>
</dbReference>
<dbReference type="InterPro" id="IPR027443">
    <property type="entry name" value="IPNS-like_sf"/>
</dbReference>
<comment type="caution">
    <text evidence="3">The sequence shown here is derived from an EMBL/GenBank/DDBJ whole genome shotgun (WGS) entry which is preliminary data.</text>
</comment>
<dbReference type="Pfam" id="PF07350">
    <property type="entry name" value="Gig2-like"/>
    <property type="match status" value="1"/>
</dbReference>
<dbReference type="Gene3D" id="2.60.120.330">
    <property type="entry name" value="B-lactam Antibiotic, Isopenicillin N Synthase, Chain"/>
    <property type="match status" value="1"/>
</dbReference>
<feature type="signal peptide" evidence="2">
    <location>
        <begin position="1"/>
        <end position="18"/>
    </location>
</feature>